<dbReference type="Gene3D" id="3.40.50.720">
    <property type="entry name" value="NAD(P)-binding Rossmann-like Domain"/>
    <property type="match status" value="1"/>
</dbReference>
<comment type="caution">
    <text evidence="2">The sequence shown here is derived from an EMBL/GenBank/DDBJ whole genome shotgun (WGS) entry which is preliminary data.</text>
</comment>
<gene>
    <name evidence="2" type="ORF">GTP56_12460</name>
</gene>
<organism evidence="2 3">
    <name type="scientific">Duganella margarita</name>
    <dbReference type="NCBI Taxonomy" id="2692170"/>
    <lineage>
        <taxon>Bacteria</taxon>
        <taxon>Pseudomonadati</taxon>
        <taxon>Pseudomonadota</taxon>
        <taxon>Betaproteobacteria</taxon>
        <taxon>Burkholderiales</taxon>
        <taxon>Oxalobacteraceae</taxon>
        <taxon>Telluria group</taxon>
        <taxon>Duganella</taxon>
    </lineage>
</organism>
<dbReference type="EMBL" id="WWCR01000011">
    <property type="protein sequence ID" value="MYM73007.1"/>
    <property type="molecule type" value="Genomic_DNA"/>
</dbReference>
<dbReference type="Proteomes" id="UP000469734">
    <property type="component" value="Unassembled WGS sequence"/>
</dbReference>
<dbReference type="PANTHER" id="PTHR43162">
    <property type="match status" value="1"/>
</dbReference>
<dbReference type="PANTHER" id="PTHR43162:SF1">
    <property type="entry name" value="PRESTALK A DIFFERENTIATION PROTEIN A"/>
    <property type="match status" value="1"/>
</dbReference>
<dbReference type="AlphaFoldDB" id="A0A7X4H2A1"/>
<dbReference type="InterPro" id="IPR036291">
    <property type="entry name" value="NAD(P)-bd_dom_sf"/>
</dbReference>
<evidence type="ECO:0000313" key="2">
    <source>
        <dbReference type="EMBL" id="MYM73007.1"/>
    </source>
</evidence>
<protein>
    <submittedName>
        <fullName evidence="2">NmrA family NAD(P)-binding protein</fullName>
    </submittedName>
</protein>
<dbReference type="InterPro" id="IPR016040">
    <property type="entry name" value="NAD(P)-bd_dom"/>
</dbReference>
<evidence type="ECO:0000313" key="3">
    <source>
        <dbReference type="Proteomes" id="UP000469734"/>
    </source>
</evidence>
<dbReference type="InterPro" id="IPR051604">
    <property type="entry name" value="Ergot_Alk_Oxidoreductase"/>
</dbReference>
<dbReference type="Pfam" id="PF13460">
    <property type="entry name" value="NAD_binding_10"/>
    <property type="match status" value="1"/>
</dbReference>
<dbReference type="Gene3D" id="3.90.25.10">
    <property type="entry name" value="UDP-galactose 4-epimerase, domain 1"/>
    <property type="match status" value="1"/>
</dbReference>
<evidence type="ECO:0000259" key="1">
    <source>
        <dbReference type="Pfam" id="PF13460"/>
    </source>
</evidence>
<accession>A0A7X4H2A1</accession>
<proteinExistence type="predicted"/>
<name>A0A7X4H2A1_9BURK</name>
<sequence length="299" mass="31845">MPILQNAPAASRFNIAVAGATGRVGSALVACLATELVDLIALTRTPGAGSLPASVAQRAVDFDVSASLPAALEGVDRLFLAHGSSPRQVENEIALIDAAVAAGVGHIVKLSAIGIPLQLHPFDWHERIEAHLATCDVGYTMLRPTTFMSVLARSGKPVANGNWGGAAGEGKVNLIDVRDVADAAKTVLLEEASTTWQRAFHLTGTRAWSMPEVAAELSRLLGRTVTYRQRSFAEQREWLIASGLTEFMAGVAVGLDRAFYQSALREDTSTIEFLTGHAPRTLTDWLSENLSMFRGEAVA</sequence>
<feature type="domain" description="NAD(P)-binding" evidence="1">
    <location>
        <begin position="19"/>
        <end position="188"/>
    </location>
</feature>
<reference evidence="2 3" key="1">
    <citation type="submission" date="2019-12" db="EMBL/GenBank/DDBJ databases">
        <title>Novel species isolated from a subtropical stream in China.</title>
        <authorList>
            <person name="Lu H."/>
        </authorList>
    </citation>
    <scope>NUCLEOTIDE SEQUENCE [LARGE SCALE GENOMIC DNA]</scope>
    <source>
        <strain evidence="2 3">FT134W</strain>
    </source>
</reference>
<dbReference type="SUPFAM" id="SSF51735">
    <property type="entry name" value="NAD(P)-binding Rossmann-fold domains"/>
    <property type="match status" value="1"/>
</dbReference>
<dbReference type="RefSeq" id="WP_161050312.1">
    <property type="nucleotide sequence ID" value="NZ_WWCR01000011.1"/>
</dbReference>